<feature type="compositionally biased region" description="Basic and acidic residues" evidence="1">
    <location>
        <begin position="53"/>
        <end position="81"/>
    </location>
</feature>
<gene>
    <name evidence="2" type="ORF">CHARACLAT_010379</name>
</gene>
<evidence type="ECO:0000256" key="1">
    <source>
        <dbReference type="SAM" id="MobiDB-lite"/>
    </source>
</evidence>
<name>A0ABU7CN14_9TELE</name>
<feature type="region of interest" description="Disordered" evidence="1">
    <location>
        <begin position="1"/>
        <end position="135"/>
    </location>
</feature>
<keyword evidence="3" id="KW-1185">Reference proteome</keyword>
<feature type="compositionally biased region" description="Polar residues" evidence="1">
    <location>
        <begin position="116"/>
        <end position="125"/>
    </location>
</feature>
<evidence type="ECO:0000313" key="2">
    <source>
        <dbReference type="EMBL" id="MED6264019.1"/>
    </source>
</evidence>
<sequence>MSTEVECSQVDSGLTASSSSGVQDKKQNKSEGAHLHKEQEDLGQRNSEIQQIDGHKPETTKSQADTHKKSKENDKENERSGNADSAVEAVKKKVVEAPPPKVNPWTKRTTGRVPVNNINSSSQETGELAPCFLAL</sequence>
<feature type="compositionally biased region" description="Polar residues" evidence="1">
    <location>
        <begin position="1"/>
        <end position="22"/>
    </location>
</feature>
<protein>
    <submittedName>
        <fullName evidence="2">Uncharacterized protein</fullName>
    </submittedName>
</protein>
<comment type="caution">
    <text evidence="2">The sequence shown here is derived from an EMBL/GenBank/DDBJ whole genome shotgun (WGS) entry which is preliminary data.</text>
</comment>
<accession>A0ABU7CN14</accession>
<feature type="compositionally biased region" description="Basic and acidic residues" evidence="1">
    <location>
        <begin position="23"/>
        <end position="43"/>
    </location>
</feature>
<organism evidence="2 3">
    <name type="scientific">Characodon lateralis</name>
    <dbReference type="NCBI Taxonomy" id="208331"/>
    <lineage>
        <taxon>Eukaryota</taxon>
        <taxon>Metazoa</taxon>
        <taxon>Chordata</taxon>
        <taxon>Craniata</taxon>
        <taxon>Vertebrata</taxon>
        <taxon>Euteleostomi</taxon>
        <taxon>Actinopterygii</taxon>
        <taxon>Neopterygii</taxon>
        <taxon>Teleostei</taxon>
        <taxon>Neoteleostei</taxon>
        <taxon>Acanthomorphata</taxon>
        <taxon>Ovalentaria</taxon>
        <taxon>Atherinomorphae</taxon>
        <taxon>Cyprinodontiformes</taxon>
        <taxon>Goodeidae</taxon>
        <taxon>Characodon</taxon>
    </lineage>
</organism>
<dbReference type="Proteomes" id="UP001352852">
    <property type="component" value="Unassembled WGS sequence"/>
</dbReference>
<evidence type="ECO:0000313" key="3">
    <source>
        <dbReference type="Proteomes" id="UP001352852"/>
    </source>
</evidence>
<dbReference type="EMBL" id="JAHUTJ010000661">
    <property type="protein sequence ID" value="MED6264019.1"/>
    <property type="molecule type" value="Genomic_DNA"/>
</dbReference>
<reference evidence="2 3" key="1">
    <citation type="submission" date="2021-06" db="EMBL/GenBank/DDBJ databases">
        <authorList>
            <person name="Palmer J.M."/>
        </authorList>
    </citation>
    <scope>NUCLEOTIDE SEQUENCE [LARGE SCALE GENOMIC DNA]</scope>
    <source>
        <strain evidence="2 3">CL_MEX2019</strain>
        <tissue evidence="2">Muscle</tissue>
    </source>
</reference>
<proteinExistence type="predicted"/>